<dbReference type="PANTHER" id="PTHR48043:SF143">
    <property type="entry name" value="UDP-GLUCURONOSYLTRANSFERASE"/>
    <property type="match status" value="1"/>
</dbReference>
<feature type="chain" id="PRO_5035595500" description="glucuronosyltransferase" evidence="7">
    <location>
        <begin position="18"/>
        <end position="554"/>
    </location>
</feature>
<keyword evidence="3" id="KW-0328">Glycosyltransferase</keyword>
<organism evidence="8 9">
    <name type="scientific">Bursaphelenchus okinawaensis</name>
    <dbReference type="NCBI Taxonomy" id="465554"/>
    <lineage>
        <taxon>Eukaryota</taxon>
        <taxon>Metazoa</taxon>
        <taxon>Ecdysozoa</taxon>
        <taxon>Nematoda</taxon>
        <taxon>Chromadorea</taxon>
        <taxon>Rhabditida</taxon>
        <taxon>Tylenchina</taxon>
        <taxon>Tylenchomorpha</taxon>
        <taxon>Aphelenchoidea</taxon>
        <taxon>Aphelenchoididae</taxon>
        <taxon>Bursaphelenchus</taxon>
    </lineage>
</organism>
<proteinExistence type="inferred from homology"/>
<dbReference type="InterPro" id="IPR050271">
    <property type="entry name" value="UDP-glycosyltransferase"/>
</dbReference>
<comment type="caution">
    <text evidence="8">The sequence shown here is derived from an EMBL/GenBank/DDBJ whole genome shotgun (WGS) entry which is preliminary data.</text>
</comment>
<dbReference type="InterPro" id="IPR002213">
    <property type="entry name" value="UDP_glucos_trans"/>
</dbReference>
<dbReference type="Pfam" id="PF00201">
    <property type="entry name" value="UDPGT"/>
    <property type="match status" value="1"/>
</dbReference>
<dbReference type="SUPFAM" id="SSF53756">
    <property type="entry name" value="UDP-Glycosyltransferase/glycogen phosphorylase"/>
    <property type="match status" value="1"/>
</dbReference>
<sequence length="554" mass="62398">MILKFVSFLLLFGHAHPYNIVVYSPTESKSHMKTNAQIADVLAQNGHNVTLFEVHYDEEPGTIPNIVKYARYESHTFDWENRTNEANLKGFIQGMFNQRNIITATLNNDLYHDRKVEACDYLLNNTDILEALREGQYDVYIGEQLDLCGTGLSHQAGIPVHVWLSSCPLPEYMTSLLGIPIMSSFTPAVLQNDMNGDKMGFFARIQNMFRSYSNYVGFTGSAERITEVFRKRWPESPSVSEIAAKSPIVLVNSNEFINFPRLTTSRIIEIGGHSLTALDEPAEDNSTATLIEDLLNEELVDVVVFSLGSVVKTQWLPREVRNNIVEAFKELQDYQIIAKISVDDVETKAKLANLSHVKVMDWIPQTQLLAHPKTKLFVTHAGYSSLLEAAWYGVPVLAMGVFGDQMHNAEIPERNGWGKSFDKNILVDTPLPFAESVKNIIGYPQYAKKAQRIKQILRNQIPSPKDRLVNAFTMLETLNGQLPELLPASVELSTFQMYNLDVYIAFILCVLLSLWSIAGIFAAVGRCCDRLGNKFRTVKPNEHEAALLNDHPEP</sequence>
<evidence type="ECO:0000256" key="7">
    <source>
        <dbReference type="SAM" id="SignalP"/>
    </source>
</evidence>
<dbReference type="PANTHER" id="PTHR48043">
    <property type="entry name" value="EG:EG0003.4 PROTEIN-RELATED"/>
    <property type="match status" value="1"/>
</dbReference>
<evidence type="ECO:0000256" key="5">
    <source>
        <dbReference type="ARBA" id="ARBA00047475"/>
    </source>
</evidence>
<feature type="transmembrane region" description="Helical" evidence="6">
    <location>
        <begin position="502"/>
        <end position="524"/>
    </location>
</feature>
<keyword evidence="9" id="KW-1185">Reference proteome</keyword>
<reference evidence="8" key="1">
    <citation type="submission" date="2020-09" db="EMBL/GenBank/DDBJ databases">
        <authorList>
            <person name="Kikuchi T."/>
        </authorList>
    </citation>
    <scope>NUCLEOTIDE SEQUENCE</scope>
    <source>
        <strain evidence="8">SH1</strain>
    </source>
</reference>
<dbReference type="EMBL" id="CAJFCW020000005">
    <property type="protein sequence ID" value="CAG9119330.1"/>
    <property type="molecule type" value="Genomic_DNA"/>
</dbReference>
<feature type="signal peptide" evidence="7">
    <location>
        <begin position="1"/>
        <end position="17"/>
    </location>
</feature>
<gene>
    <name evidence="8" type="ORF">BOKJ2_LOCUS10764</name>
</gene>
<evidence type="ECO:0000256" key="2">
    <source>
        <dbReference type="ARBA" id="ARBA00012544"/>
    </source>
</evidence>
<comment type="catalytic activity">
    <reaction evidence="5">
        <text>glucuronate acceptor + UDP-alpha-D-glucuronate = acceptor beta-D-glucuronoside + UDP + H(+)</text>
        <dbReference type="Rhea" id="RHEA:21032"/>
        <dbReference type="ChEBI" id="CHEBI:15378"/>
        <dbReference type="ChEBI" id="CHEBI:58052"/>
        <dbReference type="ChEBI" id="CHEBI:58223"/>
        <dbReference type="ChEBI" id="CHEBI:132367"/>
        <dbReference type="ChEBI" id="CHEBI:132368"/>
        <dbReference type="EC" id="2.4.1.17"/>
    </reaction>
</comment>
<evidence type="ECO:0000256" key="3">
    <source>
        <dbReference type="ARBA" id="ARBA00022676"/>
    </source>
</evidence>
<keyword evidence="6" id="KW-0812">Transmembrane</keyword>
<keyword evidence="4" id="KW-0808">Transferase</keyword>
<dbReference type="EC" id="2.4.1.17" evidence="2"/>
<evidence type="ECO:0000313" key="8">
    <source>
        <dbReference type="EMBL" id="CAD5223994.1"/>
    </source>
</evidence>
<dbReference type="Proteomes" id="UP000614601">
    <property type="component" value="Unassembled WGS sequence"/>
</dbReference>
<dbReference type="Proteomes" id="UP000783686">
    <property type="component" value="Unassembled WGS sequence"/>
</dbReference>
<keyword evidence="6" id="KW-0472">Membrane</keyword>
<dbReference type="GO" id="GO:0015020">
    <property type="term" value="F:glucuronosyltransferase activity"/>
    <property type="evidence" value="ECO:0007669"/>
    <property type="project" value="UniProtKB-EC"/>
</dbReference>
<dbReference type="CDD" id="cd03784">
    <property type="entry name" value="GT1_Gtf-like"/>
    <property type="match status" value="1"/>
</dbReference>
<keyword evidence="6" id="KW-1133">Transmembrane helix</keyword>
<accession>A0A811LA58</accession>
<evidence type="ECO:0000256" key="6">
    <source>
        <dbReference type="SAM" id="Phobius"/>
    </source>
</evidence>
<dbReference type="EMBL" id="CAJFDH010000005">
    <property type="protein sequence ID" value="CAD5223994.1"/>
    <property type="molecule type" value="Genomic_DNA"/>
</dbReference>
<dbReference type="FunFam" id="3.40.50.2000:FF:000021">
    <property type="entry name" value="UDP-glucuronosyltransferase"/>
    <property type="match status" value="1"/>
</dbReference>
<keyword evidence="7" id="KW-0732">Signal</keyword>
<dbReference type="Gene3D" id="3.40.50.2000">
    <property type="entry name" value="Glycogen Phosphorylase B"/>
    <property type="match status" value="1"/>
</dbReference>
<evidence type="ECO:0000313" key="9">
    <source>
        <dbReference type="Proteomes" id="UP000614601"/>
    </source>
</evidence>
<evidence type="ECO:0000256" key="4">
    <source>
        <dbReference type="ARBA" id="ARBA00022679"/>
    </source>
</evidence>
<comment type="similarity">
    <text evidence="1">Belongs to the UDP-glycosyltransferase family.</text>
</comment>
<evidence type="ECO:0000256" key="1">
    <source>
        <dbReference type="ARBA" id="ARBA00009995"/>
    </source>
</evidence>
<dbReference type="AlphaFoldDB" id="A0A811LA58"/>
<protein>
    <recommendedName>
        <fullName evidence="2">glucuronosyltransferase</fullName>
        <ecNumber evidence="2">2.4.1.17</ecNumber>
    </recommendedName>
</protein>
<name>A0A811LA58_9BILA</name>
<dbReference type="OrthoDB" id="5835829at2759"/>